<reference evidence="2 3" key="1">
    <citation type="submission" date="2021-03" db="EMBL/GenBank/DDBJ databases">
        <title>Whole genome shotgun sequence of Actinoplanes toevensis NBRC 105298.</title>
        <authorList>
            <person name="Komaki H."/>
            <person name="Tamura T."/>
        </authorList>
    </citation>
    <scope>NUCLEOTIDE SEQUENCE [LARGE SCALE GENOMIC DNA]</scope>
    <source>
        <strain evidence="2 3">NBRC 105298</strain>
    </source>
</reference>
<protein>
    <submittedName>
        <fullName evidence="2">Hydrolase</fullName>
    </submittedName>
</protein>
<keyword evidence="1" id="KW-0460">Magnesium</keyword>
<dbReference type="InterPro" id="IPR050792">
    <property type="entry name" value="ADP-ribosylglycohydrolase"/>
</dbReference>
<dbReference type="InterPro" id="IPR036705">
    <property type="entry name" value="Ribosyl_crysJ1_sf"/>
</dbReference>
<name>A0A919T6Q9_9ACTN</name>
<feature type="binding site" evidence="1">
    <location>
        <position position="271"/>
    </location>
    <ligand>
        <name>Mg(2+)</name>
        <dbReference type="ChEBI" id="CHEBI:18420"/>
        <label>1</label>
    </ligand>
</feature>
<feature type="binding site" evidence="1">
    <location>
        <position position="52"/>
    </location>
    <ligand>
        <name>Mg(2+)</name>
        <dbReference type="ChEBI" id="CHEBI:18420"/>
        <label>1</label>
    </ligand>
</feature>
<dbReference type="GO" id="GO:0016787">
    <property type="term" value="F:hydrolase activity"/>
    <property type="evidence" value="ECO:0007669"/>
    <property type="project" value="UniProtKB-KW"/>
</dbReference>
<keyword evidence="3" id="KW-1185">Reference proteome</keyword>
<dbReference type="RefSeq" id="WP_213006111.1">
    <property type="nucleotide sequence ID" value="NZ_BOQN01000024.1"/>
</dbReference>
<dbReference type="InterPro" id="IPR005502">
    <property type="entry name" value="Ribosyl_crysJ1"/>
</dbReference>
<dbReference type="Proteomes" id="UP000677082">
    <property type="component" value="Unassembled WGS sequence"/>
</dbReference>
<keyword evidence="1" id="KW-0479">Metal-binding</keyword>
<sequence>MSFTLFPGTRLALALESLAGLSVGDALGSAGGPSPSSDISDLPLGPWEWTDDTEEACCLVAVLADREFDRDAFAELLGRHHDPGRGYGRGALIVLGEIRDGLPWPIASAAAFDGQGSAGNGAAMRAAPLGAWHADSLVHAAAQGARAAEVTHAHADGIAGGVAVSVAAAAAAAGRLDGDRPDLIRIVAAHSPDGRVRDGLLAAARLAGAAPRGERHAPGVRRAAVAQAARELGNGVRAMAADTVPFAIWVADRFLDDYPAAIGACIDAGGDVDTTCAIAGGIVAAYTGLDGIPPAWLSAREPLPGWLAAATAAGEGP</sequence>
<organism evidence="2 3">
    <name type="scientific">Paractinoplanes toevensis</name>
    <dbReference type="NCBI Taxonomy" id="571911"/>
    <lineage>
        <taxon>Bacteria</taxon>
        <taxon>Bacillati</taxon>
        <taxon>Actinomycetota</taxon>
        <taxon>Actinomycetes</taxon>
        <taxon>Micromonosporales</taxon>
        <taxon>Micromonosporaceae</taxon>
        <taxon>Paractinoplanes</taxon>
    </lineage>
</organism>
<evidence type="ECO:0000256" key="1">
    <source>
        <dbReference type="PIRSR" id="PIRSR605502-1"/>
    </source>
</evidence>
<comment type="caution">
    <text evidence="2">The sequence shown here is derived from an EMBL/GenBank/DDBJ whole genome shotgun (WGS) entry which is preliminary data.</text>
</comment>
<comment type="cofactor">
    <cofactor evidence="1">
        <name>Mg(2+)</name>
        <dbReference type="ChEBI" id="CHEBI:18420"/>
    </cofactor>
    <text evidence="1">Binds 2 magnesium ions per subunit.</text>
</comment>
<accession>A0A919T6Q9</accession>
<keyword evidence="2" id="KW-0378">Hydrolase</keyword>
<evidence type="ECO:0000313" key="2">
    <source>
        <dbReference type="EMBL" id="GIM90173.1"/>
    </source>
</evidence>
<feature type="binding site" evidence="1">
    <location>
        <position position="51"/>
    </location>
    <ligand>
        <name>Mg(2+)</name>
        <dbReference type="ChEBI" id="CHEBI:18420"/>
        <label>1</label>
    </ligand>
</feature>
<dbReference type="SUPFAM" id="SSF101478">
    <property type="entry name" value="ADP-ribosylglycohydrolase"/>
    <property type="match status" value="1"/>
</dbReference>
<dbReference type="PANTHER" id="PTHR16222:SF12">
    <property type="entry name" value="ADP-RIBOSYLGLYCOHYDROLASE-RELATED"/>
    <property type="match status" value="1"/>
</dbReference>
<dbReference type="GO" id="GO:0046872">
    <property type="term" value="F:metal ion binding"/>
    <property type="evidence" value="ECO:0007669"/>
    <property type="project" value="UniProtKB-KW"/>
</dbReference>
<dbReference type="EMBL" id="BOQN01000024">
    <property type="protein sequence ID" value="GIM90173.1"/>
    <property type="molecule type" value="Genomic_DNA"/>
</dbReference>
<proteinExistence type="predicted"/>
<evidence type="ECO:0000313" key="3">
    <source>
        <dbReference type="Proteomes" id="UP000677082"/>
    </source>
</evidence>
<dbReference type="PANTHER" id="PTHR16222">
    <property type="entry name" value="ADP-RIBOSYLGLYCOHYDROLASE"/>
    <property type="match status" value="1"/>
</dbReference>
<dbReference type="Pfam" id="PF03747">
    <property type="entry name" value="ADP_ribosyl_GH"/>
    <property type="match status" value="1"/>
</dbReference>
<feature type="binding site" evidence="1">
    <location>
        <position position="50"/>
    </location>
    <ligand>
        <name>Mg(2+)</name>
        <dbReference type="ChEBI" id="CHEBI:18420"/>
        <label>1</label>
    </ligand>
</feature>
<gene>
    <name evidence="2" type="ORF">Ato02nite_019660</name>
</gene>
<feature type="binding site" evidence="1">
    <location>
        <position position="274"/>
    </location>
    <ligand>
        <name>Mg(2+)</name>
        <dbReference type="ChEBI" id="CHEBI:18420"/>
        <label>1</label>
    </ligand>
</feature>
<dbReference type="AlphaFoldDB" id="A0A919T6Q9"/>
<feature type="binding site" evidence="1">
    <location>
        <position position="273"/>
    </location>
    <ligand>
        <name>Mg(2+)</name>
        <dbReference type="ChEBI" id="CHEBI:18420"/>
        <label>1</label>
    </ligand>
</feature>
<dbReference type="Gene3D" id="1.10.4080.10">
    <property type="entry name" value="ADP-ribosylation/Crystallin J1"/>
    <property type="match status" value="1"/>
</dbReference>